<dbReference type="SMART" id="SM00354">
    <property type="entry name" value="HTH_LACI"/>
    <property type="match status" value="1"/>
</dbReference>
<evidence type="ECO:0000256" key="3">
    <source>
        <dbReference type="ARBA" id="ARBA00023125"/>
    </source>
</evidence>
<organism evidence="7 8">
    <name type="scientific">Anaerocolumna aminovalerica</name>
    <dbReference type="NCBI Taxonomy" id="1527"/>
    <lineage>
        <taxon>Bacteria</taxon>
        <taxon>Bacillati</taxon>
        <taxon>Bacillota</taxon>
        <taxon>Clostridia</taxon>
        <taxon>Lachnospirales</taxon>
        <taxon>Lachnospiraceae</taxon>
        <taxon>Anaerocolumna</taxon>
    </lineage>
</organism>
<keyword evidence="3" id="KW-0238">DNA-binding</keyword>
<dbReference type="Gene3D" id="3.40.50.2300">
    <property type="match status" value="2"/>
</dbReference>
<dbReference type="InterPro" id="IPR010982">
    <property type="entry name" value="Lambda_DNA-bd_dom_sf"/>
</dbReference>
<dbReference type="Proteomes" id="UP000198806">
    <property type="component" value="Unassembled WGS sequence"/>
</dbReference>
<dbReference type="PANTHER" id="PTHR30146:SF95">
    <property type="entry name" value="RIBOSE OPERON REPRESSOR"/>
    <property type="match status" value="1"/>
</dbReference>
<dbReference type="SUPFAM" id="SSF47413">
    <property type="entry name" value="lambda repressor-like DNA-binding domains"/>
    <property type="match status" value="1"/>
</dbReference>
<dbReference type="Pfam" id="PF00356">
    <property type="entry name" value="LacI"/>
    <property type="match status" value="1"/>
</dbReference>
<keyword evidence="1" id="KW-0678">Repressor</keyword>
<feature type="domain" description="HTH lacI-type" evidence="5">
    <location>
        <begin position="2"/>
        <end position="56"/>
    </location>
</feature>
<dbReference type="GO" id="GO:0003700">
    <property type="term" value="F:DNA-binding transcription factor activity"/>
    <property type="evidence" value="ECO:0007669"/>
    <property type="project" value="TreeGrafter"/>
</dbReference>
<dbReference type="GO" id="GO:0000976">
    <property type="term" value="F:transcription cis-regulatory region binding"/>
    <property type="evidence" value="ECO:0007669"/>
    <property type="project" value="TreeGrafter"/>
</dbReference>
<evidence type="ECO:0000313" key="7">
    <source>
        <dbReference type="EMBL" id="SFN75624.1"/>
    </source>
</evidence>
<dbReference type="CDD" id="cd01392">
    <property type="entry name" value="HTH_LacI"/>
    <property type="match status" value="1"/>
</dbReference>
<keyword evidence="8" id="KW-1185">Reference proteome</keyword>
<dbReference type="Gene3D" id="1.10.260.40">
    <property type="entry name" value="lambda repressor-like DNA-binding domains"/>
    <property type="match status" value="1"/>
</dbReference>
<dbReference type="InterPro" id="IPR028082">
    <property type="entry name" value="Peripla_BP_I"/>
</dbReference>
<dbReference type="SUPFAM" id="SSF53822">
    <property type="entry name" value="Periplasmic binding protein-like I"/>
    <property type="match status" value="1"/>
</dbReference>
<dbReference type="STRING" id="1527.SAMN04489757_10184"/>
<keyword evidence="2" id="KW-0805">Transcription regulation</keyword>
<evidence type="ECO:0000256" key="4">
    <source>
        <dbReference type="ARBA" id="ARBA00023163"/>
    </source>
</evidence>
<dbReference type="InterPro" id="IPR001387">
    <property type="entry name" value="Cro/C1-type_HTH"/>
</dbReference>
<dbReference type="AlphaFoldDB" id="A0A1I5BLE6"/>
<dbReference type="Pfam" id="PF13377">
    <property type="entry name" value="Peripla_BP_3"/>
    <property type="match status" value="1"/>
</dbReference>
<sequence length="326" mass="36900">MATIKEVAKLAGVGTSTVTRYFKEGSYISEEAKEKIKKACEELNYFPNAIARAMKSNKSYTIGLMIPTITNPFFTELVETIEQNFMKAGYKTVLCNTNGNIELEKNYLKMAISSCFDGIIFITGSSKFEDLESNIPTLTLDRKSSKPNSNITIISDHRQGAVIGSKHLIDCGCNKILYLSGGDNIPSKERQAAFEEVMKEYGIVYEVKEWDIITEDEKEGLLNKGFDGVFAWNDITAIELLNYLYKKNKKVPEEIQILGFDNIKMSEWVHPKLTTVSQPVRRLGEEAFRCMIGLIEQKISPPFEIILENTLVIRETTKGFHDNKKE</sequence>
<reference evidence="7 8" key="1">
    <citation type="submission" date="2016-10" db="EMBL/GenBank/DDBJ databases">
        <authorList>
            <person name="de Groot N.N."/>
        </authorList>
    </citation>
    <scope>NUCLEOTIDE SEQUENCE [LARGE SCALE GENOMIC DNA]</scope>
    <source>
        <strain evidence="7 8">DSM 1283</strain>
    </source>
</reference>
<dbReference type="CDD" id="cd06291">
    <property type="entry name" value="PBP1_Qymf-like"/>
    <property type="match status" value="1"/>
</dbReference>
<dbReference type="RefSeq" id="WP_091683483.1">
    <property type="nucleotide sequence ID" value="NZ_BAABFM010000003.1"/>
</dbReference>
<dbReference type="InterPro" id="IPR046335">
    <property type="entry name" value="LacI/GalR-like_sensor"/>
</dbReference>
<protein>
    <submittedName>
        <fullName evidence="7">Transcriptional regulator, LacI family</fullName>
    </submittedName>
</protein>
<evidence type="ECO:0000256" key="1">
    <source>
        <dbReference type="ARBA" id="ARBA00022491"/>
    </source>
</evidence>
<dbReference type="PANTHER" id="PTHR30146">
    <property type="entry name" value="LACI-RELATED TRANSCRIPTIONAL REPRESSOR"/>
    <property type="match status" value="1"/>
</dbReference>
<dbReference type="OrthoDB" id="9796186at2"/>
<evidence type="ECO:0000259" key="6">
    <source>
        <dbReference type="PROSITE" id="PS50943"/>
    </source>
</evidence>
<accession>A0A1I5BLE6</accession>
<name>A0A1I5BLE6_9FIRM</name>
<evidence type="ECO:0000313" key="8">
    <source>
        <dbReference type="Proteomes" id="UP000198806"/>
    </source>
</evidence>
<dbReference type="InterPro" id="IPR000843">
    <property type="entry name" value="HTH_LacI"/>
</dbReference>
<dbReference type="EMBL" id="FOWD01000001">
    <property type="protein sequence ID" value="SFN75624.1"/>
    <property type="molecule type" value="Genomic_DNA"/>
</dbReference>
<dbReference type="PROSITE" id="PS50932">
    <property type="entry name" value="HTH_LACI_2"/>
    <property type="match status" value="1"/>
</dbReference>
<proteinExistence type="predicted"/>
<evidence type="ECO:0000259" key="5">
    <source>
        <dbReference type="PROSITE" id="PS50932"/>
    </source>
</evidence>
<evidence type="ECO:0000256" key="2">
    <source>
        <dbReference type="ARBA" id="ARBA00023015"/>
    </source>
</evidence>
<feature type="domain" description="HTH cro/C1-type" evidence="6">
    <location>
        <begin position="3"/>
        <end position="46"/>
    </location>
</feature>
<keyword evidence="4" id="KW-0804">Transcription</keyword>
<dbReference type="PROSITE" id="PS50943">
    <property type="entry name" value="HTH_CROC1"/>
    <property type="match status" value="1"/>
</dbReference>
<gene>
    <name evidence="7" type="ORF">SAMN04489757_10184</name>
</gene>